<dbReference type="PANTHER" id="PTHR11079:SF202">
    <property type="entry name" value="TRNA-SPECIFIC ADENOSINE DEAMINASE"/>
    <property type="match status" value="1"/>
</dbReference>
<evidence type="ECO:0000313" key="11">
    <source>
        <dbReference type="Proteomes" id="UP000472320"/>
    </source>
</evidence>
<dbReference type="InterPro" id="IPR016192">
    <property type="entry name" value="APOBEC/CMP_deaminase_Zn-bd"/>
</dbReference>
<accession>A0A6L6QNM1</accession>
<dbReference type="CDD" id="cd01285">
    <property type="entry name" value="nucleoside_deaminase"/>
    <property type="match status" value="1"/>
</dbReference>
<gene>
    <name evidence="8 10" type="primary">tadA</name>
    <name evidence="10" type="ORF">GM658_24720</name>
</gene>
<comment type="catalytic activity">
    <reaction evidence="7 8">
        <text>adenosine(34) in tRNA + H2O + H(+) = inosine(34) in tRNA + NH4(+)</text>
        <dbReference type="Rhea" id="RHEA:43168"/>
        <dbReference type="Rhea" id="RHEA-COMP:10373"/>
        <dbReference type="Rhea" id="RHEA-COMP:10374"/>
        <dbReference type="ChEBI" id="CHEBI:15377"/>
        <dbReference type="ChEBI" id="CHEBI:15378"/>
        <dbReference type="ChEBI" id="CHEBI:28938"/>
        <dbReference type="ChEBI" id="CHEBI:74411"/>
        <dbReference type="ChEBI" id="CHEBI:82852"/>
        <dbReference type="EC" id="3.5.4.33"/>
    </reaction>
</comment>
<keyword evidence="6 8" id="KW-0862">Zinc</keyword>
<dbReference type="PROSITE" id="PS00903">
    <property type="entry name" value="CYT_DCMP_DEAMINASES_1"/>
    <property type="match status" value="1"/>
</dbReference>
<evidence type="ECO:0000256" key="3">
    <source>
        <dbReference type="ARBA" id="ARBA00022694"/>
    </source>
</evidence>
<evidence type="ECO:0000259" key="9">
    <source>
        <dbReference type="PROSITE" id="PS51747"/>
    </source>
</evidence>
<protein>
    <recommendedName>
        <fullName evidence="8">tRNA-specific adenosine deaminase</fullName>
        <ecNumber evidence="8">3.5.4.33</ecNumber>
    </recommendedName>
</protein>
<dbReference type="HAMAP" id="MF_00972">
    <property type="entry name" value="tRNA_aden_deaminase"/>
    <property type="match status" value="1"/>
</dbReference>
<feature type="binding site" evidence="8">
    <location>
        <position position="85"/>
    </location>
    <ligand>
        <name>Zn(2+)</name>
        <dbReference type="ChEBI" id="CHEBI:29105"/>
        <note>catalytic</note>
    </ligand>
</feature>
<proteinExistence type="inferred from homology"/>
<dbReference type="GO" id="GO:0052717">
    <property type="term" value="F:tRNA-specific adenosine-34 deaminase activity"/>
    <property type="evidence" value="ECO:0007669"/>
    <property type="project" value="UniProtKB-UniRule"/>
</dbReference>
<evidence type="ECO:0000256" key="2">
    <source>
        <dbReference type="ARBA" id="ARBA00011738"/>
    </source>
</evidence>
<comment type="caution">
    <text evidence="10">The sequence shown here is derived from an EMBL/GenBank/DDBJ whole genome shotgun (WGS) entry which is preliminary data.</text>
</comment>
<evidence type="ECO:0000256" key="4">
    <source>
        <dbReference type="ARBA" id="ARBA00022723"/>
    </source>
</evidence>
<evidence type="ECO:0000256" key="1">
    <source>
        <dbReference type="ARBA" id="ARBA00010669"/>
    </source>
</evidence>
<dbReference type="EC" id="3.5.4.33" evidence="8"/>
<evidence type="ECO:0000256" key="8">
    <source>
        <dbReference type="HAMAP-Rule" id="MF_00972"/>
    </source>
</evidence>
<dbReference type="SUPFAM" id="SSF53927">
    <property type="entry name" value="Cytidine deaminase-like"/>
    <property type="match status" value="1"/>
</dbReference>
<feature type="binding site" evidence="8">
    <location>
        <position position="82"/>
    </location>
    <ligand>
        <name>Zn(2+)</name>
        <dbReference type="ChEBI" id="CHEBI:29105"/>
        <note>catalytic</note>
    </ligand>
</feature>
<keyword evidence="3 8" id="KW-0819">tRNA processing</keyword>
<dbReference type="GO" id="GO:0008270">
    <property type="term" value="F:zinc ion binding"/>
    <property type="evidence" value="ECO:0007669"/>
    <property type="project" value="UniProtKB-UniRule"/>
</dbReference>
<dbReference type="OrthoDB" id="9802676at2"/>
<dbReference type="InterPro" id="IPR016193">
    <property type="entry name" value="Cytidine_deaminase-like"/>
</dbReference>
<comment type="cofactor">
    <cofactor evidence="8">
        <name>Zn(2+)</name>
        <dbReference type="ChEBI" id="CHEBI:29105"/>
    </cofactor>
    <text evidence="8">Binds 1 zinc ion per subunit.</text>
</comment>
<dbReference type="InterPro" id="IPR028883">
    <property type="entry name" value="tRNA_aden_deaminase"/>
</dbReference>
<dbReference type="GO" id="GO:0002100">
    <property type="term" value="P:tRNA wobble adenosine to inosine editing"/>
    <property type="evidence" value="ECO:0007669"/>
    <property type="project" value="UniProtKB-UniRule"/>
</dbReference>
<feature type="active site" description="Proton donor" evidence="8">
    <location>
        <position position="54"/>
    </location>
</feature>
<dbReference type="EMBL" id="WNKX01000028">
    <property type="protein sequence ID" value="MTW13820.1"/>
    <property type="molecule type" value="Genomic_DNA"/>
</dbReference>
<dbReference type="FunFam" id="3.40.140.10:FF:000005">
    <property type="entry name" value="tRNA-specific adenosine deaminase"/>
    <property type="match status" value="1"/>
</dbReference>
<dbReference type="PROSITE" id="PS51747">
    <property type="entry name" value="CYT_DCMP_DEAMINASES_2"/>
    <property type="match status" value="1"/>
</dbReference>
<name>A0A6L6QNM1_9BURK</name>
<keyword evidence="5 8" id="KW-0378">Hydrolase</keyword>
<evidence type="ECO:0000313" key="10">
    <source>
        <dbReference type="EMBL" id="MTW13820.1"/>
    </source>
</evidence>
<comment type="subunit">
    <text evidence="2 8">Homodimer.</text>
</comment>
<evidence type="ECO:0000256" key="6">
    <source>
        <dbReference type="ARBA" id="ARBA00022833"/>
    </source>
</evidence>
<feature type="binding site" evidence="8">
    <location>
        <position position="52"/>
    </location>
    <ligand>
        <name>Zn(2+)</name>
        <dbReference type="ChEBI" id="CHEBI:29105"/>
        <note>catalytic</note>
    </ligand>
</feature>
<comment type="function">
    <text evidence="8">Catalyzes the deamination of adenosine to inosine at the wobble position 34 of tRNA(Arg2).</text>
</comment>
<dbReference type="Pfam" id="PF14437">
    <property type="entry name" value="MafB19-deam"/>
    <property type="match status" value="1"/>
</dbReference>
<dbReference type="PANTHER" id="PTHR11079">
    <property type="entry name" value="CYTOSINE DEAMINASE FAMILY MEMBER"/>
    <property type="match status" value="1"/>
</dbReference>
<comment type="similarity">
    <text evidence="1">Belongs to the cytidine and deoxycytidylate deaminase family. ADAT2 subfamily.</text>
</comment>
<dbReference type="Gene3D" id="3.40.140.10">
    <property type="entry name" value="Cytidine Deaminase, domain 2"/>
    <property type="match status" value="1"/>
</dbReference>
<dbReference type="NCBIfam" id="NF008113">
    <property type="entry name" value="PRK10860.1"/>
    <property type="match status" value="1"/>
</dbReference>
<evidence type="ECO:0000256" key="5">
    <source>
        <dbReference type="ARBA" id="ARBA00022801"/>
    </source>
</evidence>
<keyword evidence="4 8" id="KW-0479">Metal-binding</keyword>
<feature type="domain" description="CMP/dCMP-type deaminase" evidence="9">
    <location>
        <begin position="1"/>
        <end position="112"/>
    </location>
</feature>
<dbReference type="InterPro" id="IPR058535">
    <property type="entry name" value="MafB19-deam"/>
</dbReference>
<sequence>MSSEAYMREALLEARRAWAEGEVPVGAVVVKDGVVIGRGYNQPIGRHDPTAHAEIVAMRAAAEALGNYRLPGCELYVTLEPCVMCSGAMMHARLARIIYGASDPKTGACGSVVNIFGSEQLNHHAEVEGGLLAGDCGQVLKDFFAERRALRKNNVA</sequence>
<keyword evidence="11" id="KW-1185">Reference proteome</keyword>
<dbReference type="AlphaFoldDB" id="A0A6L6QNM1"/>
<evidence type="ECO:0000256" key="7">
    <source>
        <dbReference type="ARBA" id="ARBA00048045"/>
    </source>
</evidence>
<dbReference type="InterPro" id="IPR002125">
    <property type="entry name" value="CMP_dCMP_dom"/>
</dbReference>
<reference evidence="10 11" key="1">
    <citation type="submission" date="2019-11" db="EMBL/GenBank/DDBJ databases">
        <title>Type strains purchased from KCTC, JCM and DSMZ.</title>
        <authorList>
            <person name="Lu H."/>
        </authorList>
    </citation>
    <scope>NUCLEOTIDE SEQUENCE [LARGE SCALE GENOMIC DNA]</scope>
    <source>
        <strain evidence="10 11">JCM 31587</strain>
    </source>
</reference>
<organism evidence="10 11">
    <name type="scientific">Massilia eburnea</name>
    <dbReference type="NCBI Taxonomy" id="1776165"/>
    <lineage>
        <taxon>Bacteria</taxon>
        <taxon>Pseudomonadati</taxon>
        <taxon>Pseudomonadota</taxon>
        <taxon>Betaproteobacteria</taxon>
        <taxon>Burkholderiales</taxon>
        <taxon>Oxalobacteraceae</taxon>
        <taxon>Telluria group</taxon>
        <taxon>Massilia</taxon>
    </lineage>
</organism>
<dbReference type="Proteomes" id="UP000472320">
    <property type="component" value="Unassembled WGS sequence"/>
</dbReference>